<dbReference type="Proteomes" id="UP001172791">
    <property type="component" value="Unassembled WGS sequence"/>
</dbReference>
<dbReference type="RefSeq" id="WP_363324620.1">
    <property type="nucleotide sequence ID" value="NZ_QAIC01000031.1"/>
</dbReference>
<keyword evidence="2" id="KW-0732">Signal</keyword>
<organism evidence="3 6">
    <name type="scientific">Pandoraea cepalis</name>
    <dbReference type="NCBI Taxonomy" id="2508294"/>
    <lineage>
        <taxon>Bacteria</taxon>
        <taxon>Pseudomonadati</taxon>
        <taxon>Pseudomonadota</taxon>
        <taxon>Betaproteobacteria</taxon>
        <taxon>Burkholderiales</taxon>
        <taxon>Burkholderiaceae</taxon>
        <taxon>Pandoraea</taxon>
    </lineage>
</organism>
<dbReference type="Pfam" id="PF13663">
    <property type="entry name" value="DUF4148"/>
    <property type="match status" value="1"/>
</dbReference>
<proteinExistence type="predicted"/>
<sequence length="97" mass="9971">MKAHLLTVAALAVLVSGPTFAEDAQASSLTRAQVRAELQDAESKGLLNQTDTVYPRDANRTLNTGIGTIVQSASALPVGGPTAQPGANPDPDTYAKP</sequence>
<keyword evidence="5" id="KW-1185">Reference proteome</keyword>
<dbReference type="EMBL" id="QAID01000018">
    <property type="protein sequence ID" value="MDN4576595.1"/>
    <property type="molecule type" value="Genomic_DNA"/>
</dbReference>
<evidence type="ECO:0000256" key="2">
    <source>
        <dbReference type="SAM" id="SignalP"/>
    </source>
</evidence>
<dbReference type="InterPro" id="IPR025421">
    <property type="entry name" value="DUF4148"/>
</dbReference>
<evidence type="ECO:0000256" key="1">
    <source>
        <dbReference type="SAM" id="MobiDB-lite"/>
    </source>
</evidence>
<name>A0AAW7MIZ8_9BURK</name>
<reference evidence="3" key="1">
    <citation type="submission" date="2018-04" db="EMBL/GenBank/DDBJ databases">
        <authorList>
            <person name="Jy Z."/>
        </authorList>
    </citation>
    <scope>NUCLEOTIDE SEQUENCE</scope>
    <source>
        <strain evidence="4">AS13</strain>
        <strain evidence="3">LA18</strain>
    </source>
</reference>
<evidence type="ECO:0000313" key="5">
    <source>
        <dbReference type="Proteomes" id="UP001172788"/>
    </source>
</evidence>
<feature type="region of interest" description="Disordered" evidence="1">
    <location>
        <begin position="74"/>
        <end position="97"/>
    </location>
</feature>
<gene>
    <name evidence="3" type="ORF">DBA34_05600</name>
    <name evidence="4" type="ORF">DBB29_00405</name>
</gene>
<evidence type="ECO:0000313" key="6">
    <source>
        <dbReference type="Proteomes" id="UP001172791"/>
    </source>
</evidence>
<feature type="signal peptide" evidence="2">
    <location>
        <begin position="1"/>
        <end position="21"/>
    </location>
</feature>
<dbReference type="AlphaFoldDB" id="A0AAW7MIZ8"/>
<feature type="chain" id="PRO_5043835292" evidence="2">
    <location>
        <begin position="22"/>
        <end position="97"/>
    </location>
</feature>
<evidence type="ECO:0000313" key="3">
    <source>
        <dbReference type="EMBL" id="MDN4572729.1"/>
    </source>
</evidence>
<dbReference type="EMBL" id="QAIC01000031">
    <property type="protein sequence ID" value="MDN4572729.1"/>
    <property type="molecule type" value="Genomic_DNA"/>
</dbReference>
<comment type="caution">
    <text evidence="3">The sequence shown here is derived from an EMBL/GenBank/DDBJ whole genome shotgun (WGS) entry which is preliminary data.</text>
</comment>
<dbReference type="Proteomes" id="UP001172788">
    <property type="component" value="Unassembled WGS sequence"/>
</dbReference>
<evidence type="ECO:0000313" key="4">
    <source>
        <dbReference type="EMBL" id="MDN4576595.1"/>
    </source>
</evidence>
<protein>
    <submittedName>
        <fullName evidence="3">DUF4148 domain-containing protein</fullName>
    </submittedName>
</protein>
<accession>A0AAW7MIZ8</accession>